<evidence type="ECO:0000256" key="7">
    <source>
        <dbReference type="SAM" id="Phobius"/>
    </source>
</evidence>
<feature type="domain" description="SSD" evidence="8">
    <location>
        <begin position="236"/>
        <end position="347"/>
    </location>
</feature>
<dbReference type="GO" id="GO:0005886">
    <property type="term" value="C:plasma membrane"/>
    <property type="evidence" value="ECO:0007669"/>
    <property type="project" value="UniProtKB-SubCell"/>
</dbReference>
<keyword evidence="6 7" id="KW-0472">Membrane</keyword>
<dbReference type="PANTHER" id="PTHR33406">
    <property type="entry name" value="MEMBRANE PROTEIN MJ1562-RELATED"/>
    <property type="match status" value="1"/>
</dbReference>
<dbReference type="InterPro" id="IPR000731">
    <property type="entry name" value="SSD"/>
</dbReference>
<dbReference type="Gene3D" id="1.20.1640.10">
    <property type="entry name" value="Multidrug efflux transporter AcrB transmembrane domain"/>
    <property type="match status" value="2"/>
</dbReference>
<name>A0A3N6WQ92_9ACTN</name>
<dbReference type="PROSITE" id="PS50156">
    <property type="entry name" value="SSD"/>
    <property type="match status" value="2"/>
</dbReference>
<comment type="subcellular location">
    <subcellularLocation>
        <location evidence="1">Cell membrane</location>
        <topology evidence="1">Multi-pass membrane protein</topology>
    </subcellularLocation>
</comment>
<comment type="similarity">
    <text evidence="2">Belongs to the resistance-nodulation-cell division (RND) (TC 2.A.6) family. MmpL subfamily.</text>
</comment>
<accession>A0A3N6WQ92</accession>
<feature type="transmembrane region" description="Helical" evidence="7">
    <location>
        <begin position="585"/>
        <end position="605"/>
    </location>
</feature>
<dbReference type="SUPFAM" id="SSF82866">
    <property type="entry name" value="Multidrug efflux transporter AcrB transmembrane domain"/>
    <property type="match status" value="2"/>
</dbReference>
<dbReference type="OrthoDB" id="2365435at2"/>
<feature type="domain" description="SSD" evidence="8">
    <location>
        <begin position="557"/>
        <end position="684"/>
    </location>
</feature>
<feature type="transmembrane region" description="Helical" evidence="7">
    <location>
        <begin position="654"/>
        <end position="674"/>
    </location>
</feature>
<keyword evidence="4 7" id="KW-0812">Transmembrane</keyword>
<dbReference type="Proteomes" id="UP000275225">
    <property type="component" value="Unassembled WGS sequence"/>
</dbReference>
<evidence type="ECO:0000256" key="3">
    <source>
        <dbReference type="ARBA" id="ARBA00022475"/>
    </source>
</evidence>
<feature type="transmembrane region" description="Helical" evidence="7">
    <location>
        <begin position="251"/>
        <end position="270"/>
    </location>
</feature>
<comment type="caution">
    <text evidence="9">The sequence shown here is derived from an EMBL/GenBank/DDBJ whole genome shotgun (WGS) entry which is preliminary data.</text>
</comment>
<sequence>MRAHRDQLSLFFVEHFDHRTNNFPLARLVGHRRSLVVLLVGIALSGLVFAFAPEPTTGSEAGSNLPDTAEAARASEALAALPDAGEAPAFIVFSREDGRLSEQDLGAIAQRTHDLAQELEVQASPPIPAETGDVALVTLPVESGLTSDENSQIVDTIREAASTDLPDGLSAQVTGAPAVFADLGEVFSGADTRLLLVTASVVALLLIITYRSPWLWIVPLAVIGIGDRVAAEVLETFSAWADFPVDGSITGITSVLVFGAGTNYALLLIARYREELRRHESRHSAMRFAVGAAAPAILSSSGTVVLGLLALLIADSPFVTRIGMAGAIGIVVAVFFALVVLPAAMTLPGRWLFWPFVPRFGDEDPSHRGWWHGVGRAVTRRPWPVLITSLAVLIAMAVGTLSLRTGLGQSEQFLDTPESIQAQETLSDAFPAGTSSPTRIATTPEHLDAVVQAANEVDGVDRATPAEASDSVAEVSVVLGEEPESDAAIATIRDLRSALDEADPDALVGGTDAEAVDERDTAAHDRQLVIPIVLAIVLAMLLILLRSVVAAVLLAASTVLSYLSALGVGWLLFDHVIGWTAMDVSTPLLAFIFLVALGVDYNIFLTARAREEMRATGDATESIVTALAVTGGVITSAGVLLAAVFAVLGVLPLVLLAQLGVVVGVGVLLDTVVVRSIVTPALVRLCGKRFWWPSALGR</sequence>
<organism evidence="9 10">
    <name type="scientific">Aeromicrobium camelliae</name>
    <dbReference type="NCBI Taxonomy" id="1538144"/>
    <lineage>
        <taxon>Bacteria</taxon>
        <taxon>Bacillati</taxon>
        <taxon>Actinomycetota</taxon>
        <taxon>Actinomycetes</taxon>
        <taxon>Propionibacteriales</taxon>
        <taxon>Nocardioidaceae</taxon>
        <taxon>Aeromicrobium</taxon>
    </lineage>
</organism>
<evidence type="ECO:0000256" key="1">
    <source>
        <dbReference type="ARBA" id="ARBA00004651"/>
    </source>
</evidence>
<dbReference type="AlphaFoldDB" id="A0A3N6WQ92"/>
<dbReference type="PANTHER" id="PTHR33406:SF6">
    <property type="entry name" value="MEMBRANE PROTEIN YDGH-RELATED"/>
    <property type="match status" value="1"/>
</dbReference>
<feature type="transmembrane region" description="Helical" evidence="7">
    <location>
        <begin position="319"/>
        <end position="341"/>
    </location>
</feature>
<keyword evidence="10" id="KW-1185">Reference proteome</keyword>
<feature type="transmembrane region" description="Helical" evidence="7">
    <location>
        <begin position="192"/>
        <end position="209"/>
    </location>
</feature>
<evidence type="ECO:0000313" key="10">
    <source>
        <dbReference type="Proteomes" id="UP000275225"/>
    </source>
</evidence>
<dbReference type="EMBL" id="RQJX01000002">
    <property type="protein sequence ID" value="RQN09686.1"/>
    <property type="molecule type" value="Genomic_DNA"/>
</dbReference>
<feature type="transmembrane region" description="Helical" evidence="7">
    <location>
        <begin position="290"/>
        <end position="313"/>
    </location>
</feature>
<reference evidence="9 10" key="1">
    <citation type="submission" date="2018-11" db="EMBL/GenBank/DDBJ databases">
        <authorList>
            <person name="Li F."/>
        </authorList>
    </citation>
    <scope>NUCLEOTIDE SEQUENCE [LARGE SCALE GENOMIC DNA]</scope>
    <source>
        <strain evidence="9 10">YS17T</strain>
    </source>
</reference>
<evidence type="ECO:0000256" key="4">
    <source>
        <dbReference type="ARBA" id="ARBA00022692"/>
    </source>
</evidence>
<evidence type="ECO:0000256" key="6">
    <source>
        <dbReference type="ARBA" id="ARBA00023136"/>
    </source>
</evidence>
<evidence type="ECO:0000313" key="9">
    <source>
        <dbReference type="EMBL" id="RQN09686.1"/>
    </source>
</evidence>
<keyword evidence="3" id="KW-1003">Cell membrane</keyword>
<feature type="transmembrane region" description="Helical" evidence="7">
    <location>
        <begin position="383"/>
        <end position="403"/>
    </location>
</feature>
<keyword evidence="5 7" id="KW-1133">Transmembrane helix</keyword>
<evidence type="ECO:0000256" key="5">
    <source>
        <dbReference type="ARBA" id="ARBA00022989"/>
    </source>
</evidence>
<dbReference type="Pfam" id="PF03176">
    <property type="entry name" value="MMPL"/>
    <property type="match status" value="2"/>
</dbReference>
<proteinExistence type="inferred from homology"/>
<evidence type="ECO:0000256" key="2">
    <source>
        <dbReference type="ARBA" id="ARBA00010157"/>
    </source>
</evidence>
<dbReference type="InterPro" id="IPR004869">
    <property type="entry name" value="MMPL_dom"/>
</dbReference>
<evidence type="ECO:0000259" key="8">
    <source>
        <dbReference type="PROSITE" id="PS50156"/>
    </source>
</evidence>
<feature type="transmembrane region" description="Helical" evidence="7">
    <location>
        <begin position="626"/>
        <end position="648"/>
    </location>
</feature>
<protein>
    <submittedName>
        <fullName evidence="9">MMPL family transporter</fullName>
    </submittedName>
</protein>
<feature type="transmembrane region" description="Helical" evidence="7">
    <location>
        <begin position="528"/>
        <end position="545"/>
    </location>
</feature>
<gene>
    <name evidence="9" type="ORF">EHW97_02245</name>
</gene>
<dbReference type="InterPro" id="IPR050545">
    <property type="entry name" value="Mycobact_MmpL"/>
</dbReference>
<feature type="transmembrane region" description="Helical" evidence="7">
    <location>
        <begin position="552"/>
        <end position="573"/>
    </location>
</feature>